<protein>
    <submittedName>
        <fullName evidence="3">Putative secreted protein</fullName>
    </submittedName>
</protein>
<evidence type="ECO:0000313" key="3">
    <source>
        <dbReference type="EMBL" id="MBW77271.1"/>
    </source>
</evidence>
<proteinExistence type="predicted"/>
<feature type="region of interest" description="Disordered" evidence="1">
    <location>
        <begin position="33"/>
        <end position="52"/>
    </location>
</feature>
<keyword evidence="2" id="KW-0732">Signal</keyword>
<accession>A0A2M4DI91</accession>
<dbReference type="EMBL" id="GGFL01013093">
    <property type="protein sequence ID" value="MBW77271.1"/>
    <property type="molecule type" value="Transcribed_RNA"/>
</dbReference>
<evidence type="ECO:0000256" key="1">
    <source>
        <dbReference type="SAM" id="MobiDB-lite"/>
    </source>
</evidence>
<sequence length="76" mass="8439">MPPLSHLVALLVRSVSIQSESSICNANNEPRGRLATRQTSAHRRKMRKDVKATAGSIITSRRDYAVDYVQDERASA</sequence>
<dbReference type="AlphaFoldDB" id="A0A2M4DI91"/>
<name>A0A2M4DI91_ANODA</name>
<reference evidence="3" key="1">
    <citation type="submission" date="2018-01" db="EMBL/GenBank/DDBJ databases">
        <title>An insight into the sialome of Amazonian anophelines.</title>
        <authorList>
            <person name="Ribeiro J.M."/>
            <person name="Scarpassa V."/>
            <person name="Calvo E."/>
        </authorList>
    </citation>
    <scope>NUCLEOTIDE SEQUENCE</scope>
</reference>
<feature type="chain" id="PRO_5014973454" evidence="2">
    <location>
        <begin position="20"/>
        <end position="76"/>
    </location>
</feature>
<feature type="signal peptide" evidence="2">
    <location>
        <begin position="1"/>
        <end position="19"/>
    </location>
</feature>
<evidence type="ECO:0000256" key="2">
    <source>
        <dbReference type="SAM" id="SignalP"/>
    </source>
</evidence>
<organism evidence="3">
    <name type="scientific">Anopheles darlingi</name>
    <name type="common">Mosquito</name>
    <dbReference type="NCBI Taxonomy" id="43151"/>
    <lineage>
        <taxon>Eukaryota</taxon>
        <taxon>Metazoa</taxon>
        <taxon>Ecdysozoa</taxon>
        <taxon>Arthropoda</taxon>
        <taxon>Hexapoda</taxon>
        <taxon>Insecta</taxon>
        <taxon>Pterygota</taxon>
        <taxon>Neoptera</taxon>
        <taxon>Endopterygota</taxon>
        <taxon>Diptera</taxon>
        <taxon>Nematocera</taxon>
        <taxon>Culicoidea</taxon>
        <taxon>Culicidae</taxon>
        <taxon>Anophelinae</taxon>
        <taxon>Anopheles</taxon>
    </lineage>
</organism>